<dbReference type="AlphaFoldDB" id="A0A067L1L2"/>
<evidence type="ECO:0000313" key="3">
    <source>
        <dbReference type="Proteomes" id="UP000027138"/>
    </source>
</evidence>
<reference evidence="2 3" key="1">
    <citation type="journal article" date="2014" name="PLoS ONE">
        <title>Global Analysis of Gene Expression Profiles in Physic Nut (Jatropha curcas L.) Seedlings Exposed to Salt Stress.</title>
        <authorList>
            <person name="Zhang L."/>
            <person name="Zhang C."/>
            <person name="Wu P."/>
            <person name="Chen Y."/>
            <person name="Li M."/>
            <person name="Jiang H."/>
            <person name="Wu G."/>
        </authorList>
    </citation>
    <scope>NUCLEOTIDE SEQUENCE [LARGE SCALE GENOMIC DNA]</scope>
    <source>
        <strain evidence="3">cv. GZQX0401</strain>
        <tissue evidence="2">Young leaves</tissue>
    </source>
</reference>
<dbReference type="EMBL" id="KK914321">
    <property type="protein sequence ID" value="KDP41113.1"/>
    <property type="molecule type" value="Genomic_DNA"/>
</dbReference>
<feature type="region of interest" description="Disordered" evidence="1">
    <location>
        <begin position="25"/>
        <end position="53"/>
    </location>
</feature>
<sequence length="436" mass="49106">MNTSTKTYQLRIRPRFHDRHEEKRILSHGASPECRRPVTGQPPPAAEHGGRKVGAAQNRTLSTPFGSIFHPEFVFGLHFARSALQSVEPGLAVVWCHYRLLRRFQRRPLHPSYVRCSPSMRDATGVDRSPESRDREATRFSDQQLANLLRLLQSRSSGAHNRRPPCGLRSNLDFQVYNTYVRCSPSMKDATRVDRSPESRAREATRFSNHQLANLLRPLCMPATKWERGRRTGATTVRRRRGKDAQRGGAGFGGRKNERRRGSEVVRRRRGGEEKKKKRGRYKLRYKASHAPAVLLSTPVLQKGGDSYCIVGTREKSSDDKEAGDTNMKEGNSTPFLGFGTSSGAGTSEAGPSFQGASNLSNDKVLARMMSRMDMFDTRLNGMESMIADRFQSIEIIHRSLDSRLDTMQGQYQGIASQLQTVIQLLQPHLSPPPEY</sequence>
<name>A0A067L1L2_JATCU</name>
<evidence type="ECO:0000256" key="1">
    <source>
        <dbReference type="SAM" id="MobiDB-lite"/>
    </source>
</evidence>
<protein>
    <submittedName>
        <fullName evidence="2">Uncharacterized protein</fullName>
    </submittedName>
</protein>
<feature type="region of interest" description="Disordered" evidence="1">
    <location>
        <begin position="312"/>
        <end position="359"/>
    </location>
</feature>
<feature type="compositionally biased region" description="Basic and acidic residues" evidence="1">
    <location>
        <begin position="260"/>
        <end position="275"/>
    </location>
</feature>
<feature type="compositionally biased region" description="Low complexity" evidence="1">
    <location>
        <begin position="340"/>
        <end position="353"/>
    </location>
</feature>
<evidence type="ECO:0000313" key="2">
    <source>
        <dbReference type="EMBL" id="KDP41113.1"/>
    </source>
</evidence>
<keyword evidence="3" id="KW-1185">Reference proteome</keyword>
<accession>A0A067L1L2</accession>
<feature type="compositionally biased region" description="Basic and acidic residues" evidence="1">
    <location>
        <begin position="313"/>
        <end position="328"/>
    </location>
</feature>
<dbReference type="Proteomes" id="UP000027138">
    <property type="component" value="Unassembled WGS sequence"/>
</dbReference>
<feature type="region of interest" description="Disordered" evidence="1">
    <location>
        <begin position="228"/>
        <end position="281"/>
    </location>
</feature>
<gene>
    <name evidence="2" type="ORF">JCGZ_03243</name>
</gene>
<proteinExistence type="predicted"/>
<organism evidence="2 3">
    <name type="scientific">Jatropha curcas</name>
    <name type="common">Barbados nut</name>
    <dbReference type="NCBI Taxonomy" id="180498"/>
    <lineage>
        <taxon>Eukaryota</taxon>
        <taxon>Viridiplantae</taxon>
        <taxon>Streptophyta</taxon>
        <taxon>Embryophyta</taxon>
        <taxon>Tracheophyta</taxon>
        <taxon>Spermatophyta</taxon>
        <taxon>Magnoliopsida</taxon>
        <taxon>eudicotyledons</taxon>
        <taxon>Gunneridae</taxon>
        <taxon>Pentapetalae</taxon>
        <taxon>rosids</taxon>
        <taxon>fabids</taxon>
        <taxon>Malpighiales</taxon>
        <taxon>Euphorbiaceae</taxon>
        <taxon>Crotonoideae</taxon>
        <taxon>Jatropheae</taxon>
        <taxon>Jatropha</taxon>
    </lineage>
</organism>